<gene>
    <name evidence="2" type="ORF">ACERK3_08755</name>
</gene>
<feature type="domain" description="SGNH hydrolase-type esterase" evidence="1">
    <location>
        <begin position="23"/>
        <end position="201"/>
    </location>
</feature>
<dbReference type="Pfam" id="PF13472">
    <property type="entry name" value="Lipase_GDSL_2"/>
    <property type="match status" value="1"/>
</dbReference>
<sequence length="230" mass="25942">MMIITKHQENPTLTSDSLPTLLVLGDSISLQYGPHLESYLADRCVYRTKQAEGDAFADLDLPQGKNVGDSRMLLAYLRALDEQNTLHADFILMNCGLHDIKVDPSTGQRQVDITAYRENLLSIVDLLQQRSIPLAWMRTTPVVDAVHNAKASFHRFAADNEAYIAVADDVMAQRQVPLIDLHSFTRSLGDDEQLFCDHVHYHAPIRQLQAAYLAGWFIAHTESMFPLRKP</sequence>
<dbReference type="SUPFAM" id="SSF52266">
    <property type="entry name" value="SGNH hydrolase"/>
    <property type="match status" value="1"/>
</dbReference>
<keyword evidence="3" id="KW-1185">Reference proteome</keyword>
<dbReference type="RefSeq" id="WP_425345312.1">
    <property type="nucleotide sequence ID" value="NZ_JBGUBD010000005.1"/>
</dbReference>
<proteinExistence type="predicted"/>
<dbReference type="InterPro" id="IPR013830">
    <property type="entry name" value="SGNH_hydro"/>
</dbReference>
<evidence type="ECO:0000259" key="1">
    <source>
        <dbReference type="Pfam" id="PF13472"/>
    </source>
</evidence>
<dbReference type="Proteomes" id="UP001575105">
    <property type="component" value="Unassembled WGS sequence"/>
</dbReference>
<comment type="caution">
    <text evidence="2">The sequence shown here is derived from an EMBL/GenBank/DDBJ whole genome shotgun (WGS) entry which is preliminary data.</text>
</comment>
<name>A0ABV4U469_9BACT</name>
<dbReference type="Gene3D" id="3.40.50.1110">
    <property type="entry name" value="SGNH hydrolase"/>
    <property type="match status" value="1"/>
</dbReference>
<dbReference type="GO" id="GO:0016787">
    <property type="term" value="F:hydrolase activity"/>
    <property type="evidence" value="ECO:0007669"/>
    <property type="project" value="UniProtKB-KW"/>
</dbReference>
<dbReference type="EMBL" id="JBGUBD010000005">
    <property type="protein sequence ID" value="MFA9478384.1"/>
    <property type="molecule type" value="Genomic_DNA"/>
</dbReference>
<organism evidence="2 3">
    <name type="scientific">Natronomicrosphaera hydrolytica</name>
    <dbReference type="NCBI Taxonomy" id="3242702"/>
    <lineage>
        <taxon>Bacteria</taxon>
        <taxon>Pseudomonadati</taxon>
        <taxon>Planctomycetota</taxon>
        <taxon>Phycisphaerae</taxon>
        <taxon>Phycisphaerales</taxon>
        <taxon>Phycisphaeraceae</taxon>
        <taxon>Natronomicrosphaera</taxon>
    </lineage>
</organism>
<accession>A0ABV4U469</accession>
<dbReference type="CDD" id="cd00229">
    <property type="entry name" value="SGNH_hydrolase"/>
    <property type="match status" value="1"/>
</dbReference>
<dbReference type="InterPro" id="IPR036514">
    <property type="entry name" value="SGNH_hydro_sf"/>
</dbReference>
<reference evidence="2 3" key="1">
    <citation type="submission" date="2024-08" db="EMBL/GenBank/DDBJ databases">
        <title>Whole-genome sequencing of halo(alkali)philic microorganisms from hypersaline lakes.</title>
        <authorList>
            <person name="Sorokin D.Y."/>
            <person name="Merkel A.Y."/>
            <person name="Messina E."/>
            <person name="Yakimov M."/>
        </authorList>
    </citation>
    <scope>NUCLEOTIDE SEQUENCE [LARGE SCALE GENOMIC DNA]</scope>
    <source>
        <strain evidence="2 3">AB-hyl4</strain>
    </source>
</reference>
<evidence type="ECO:0000313" key="2">
    <source>
        <dbReference type="EMBL" id="MFA9478384.1"/>
    </source>
</evidence>
<evidence type="ECO:0000313" key="3">
    <source>
        <dbReference type="Proteomes" id="UP001575105"/>
    </source>
</evidence>
<keyword evidence="2" id="KW-0378">Hydrolase</keyword>
<protein>
    <submittedName>
        <fullName evidence="2">SGNH/GDSL hydrolase family protein</fullName>
    </submittedName>
</protein>